<name>A0A427A9Y1_ENSVE</name>
<evidence type="ECO:0000256" key="1">
    <source>
        <dbReference type="SAM" id="MobiDB-lite"/>
    </source>
</evidence>
<gene>
    <name evidence="2" type="ORF">B296_00002299</name>
</gene>
<feature type="compositionally biased region" description="Polar residues" evidence="1">
    <location>
        <begin position="1"/>
        <end position="14"/>
    </location>
</feature>
<organism evidence="2 3">
    <name type="scientific">Ensete ventricosum</name>
    <name type="common">Abyssinian banana</name>
    <name type="synonym">Musa ensete</name>
    <dbReference type="NCBI Taxonomy" id="4639"/>
    <lineage>
        <taxon>Eukaryota</taxon>
        <taxon>Viridiplantae</taxon>
        <taxon>Streptophyta</taxon>
        <taxon>Embryophyta</taxon>
        <taxon>Tracheophyta</taxon>
        <taxon>Spermatophyta</taxon>
        <taxon>Magnoliopsida</taxon>
        <taxon>Liliopsida</taxon>
        <taxon>Zingiberales</taxon>
        <taxon>Musaceae</taxon>
        <taxon>Ensete</taxon>
    </lineage>
</organism>
<dbReference type="AlphaFoldDB" id="A0A427A9Y1"/>
<feature type="region of interest" description="Disordered" evidence="1">
    <location>
        <begin position="1"/>
        <end position="22"/>
    </location>
</feature>
<sequence length="355" mass="40363">MEQSMDPSKNNNNGVDRRWKDRRMSHFEYKQEEKMHELPAMSQGGFLQEVAVGSYNIHYSHLPLPDDDDDFLPGLHVDAADANLVILLPYAMMSKETEEKRKDVGVIVAVMLEVEVSDLGTHNLDYDSGLFYECKKDLLEESEMENSISELLDVKIPAVQIDEVPPSEDLSHADGSMQKSTSSGCLNSVEWVPRSTMRPEFLDFQELDFEAAFGLKRSYSEGDLRNLGTKNTRIGSTTAVCSSFEQLLTISDLKTELRQLKLSRYREKKSKRNFGKKIKIYLLGYCWKLQRAPPPPVRVPAVCGTATDQDKEAVIHPHCTQRRQHLEMITAVMIETSEPCRRPETDTEVEERADG</sequence>
<dbReference type="Proteomes" id="UP000287651">
    <property type="component" value="Unassembled WGS sequence"/>
</dbReference>
<protein>
    <recommendedName>
        <fullName evidence="4">CCT domain-containing protein</fullName>
    </recommendedName>
</protein>
<reference evidence="2 3" key="1">
    <citation type="journal article" date="2014" name="Agronomy (Basel)">
        <title>A Draft Genome Sequence for Ensete ventricosum, the Drought-Tolerant Tree Against Hunger.</title>
        <authorList>
            <person name="Harrison J."/>
            <person name="Moore K.A."/>
            <person name="Paszkiewicz K."/>
            <person name="Jones T."/>
            <person name="Grant M."/>
            <person name="Ambacheew D."/>
            <person name="Muzemil S."/>
            <person name="Studholme D.J."/>
        </authorList>
    </citation>
    <scope>NUCLEOTIDE SEQUENCE [LARGE SCALE GENOMIC DNA]</scope>
</reference>
<dbReference type="EMBL" id="AMZH03003219">
    <property type="protein sequence ID" value="RRT73024.1"/>
    <property type="molecule type" value="Genomic_DNA"/>
</dbReference>
<proteinExistence type="predicted"/>
<evidence type="ECO:0008006" key="4">
    <source>
        <dbReference type="Google" id="ProtNLM"/>
    </source>
</evidence>
<comment type="caution">
    <text evidence="2">The sequence shown here is derived from an EMBL/GenBank/DDBJ whole genome shotgun (WGS) entry which is preliminary data.</text>
</comment>
<accession>A0A427A9Y1</accession>
<evidence type="ECO:0000313" key="2">
    <source>
        <dbReference type="EMBL" id="RRT73024.1"/>
    </source>
</evidence>
<evidence type="ECO:0000313" key="3">
    <source>
        <dbReference type="Proteomes" id="UP000287651"/>
    </source>
</evidence>